<accession>A0A937UTH6</accession>
<dbReference type="AlphaFoldDB" id="A0A937UTH6"/>
<dbReference type="Proteomes" id="UP000604475">
    <property type="component" value="Unassembled WGS sequence"/>
</dbReference>
<proteinExistence type="predicted"/>
<keyword evidence="2" id="KW-1185">Reference proteome</keyword>
<evidence type="ECO:0000313" key="2">
    <source>
        <dbReference type="Proteomes" id="UP000604475"/>
    </source>
</evidence>
<organism evidence="1 2">
    <name type="scientific">Frankia nepalensis</name>
    <dbReference type="NCBI Taxonomy" id="1836974"/>
    <lineage>
        <taxon>Bacteria</taxon>
        <taxon>Bacillati</taxon>
        <taxon>Actinomycetota</taxon>
        <taxon>Actinomycetes</taxon>
        <taxon>Frankiales</taxon>
        <taxon>Frankiaceae</taxon>
        <taxon>Frankia</taxon>
    </lineage>
</organism>
<reference evidence="1" key="1">
    <citation type="submission" date="2020-12" db="EMBL/GenBank/DDBJ databases">
        <title>Genomic characterization of non-nitrogen-fixing Frankia strains.</title>
        <authorList>
            <person name="Carlos-Shanley C."/>
            <person name="Guerra T."/>
            <person name="Hahn D."/>
        </authorList>
    </citation>
    <scope>NUCLEOTIDE SEQUENCE</scope>
    <source>
        <strain evidence="1">CN6</strain>
    </source>
</reference>
<gene>
    <name evidence="1" type="ORF">I7412_39395</name>
</gene>
<name>A0A937UTH6_9ACTN</name>
<comment type="caution">
    <text evidence="1">The sequence shown here is derived from an EMBL/GenBank/DDBJ whole genome shotgun (WGS) entry which is preliminary data.</text>
</comment>
<sequence>MDKIVRYLIIAFLIFFVVTQPDSAASIISKGIDGLESIGNGVSDFVTQTAL</sequence>
<dbReference type="EMBL" id="JAEACQ010000372">
    <property type="protein sequence ID" value="MBL7633118.1"/>
    <property type="molecule type" value="Genomic_DNA"/>
</dbReference>
<protein>
    <submittedName>
        <fullName evidence="1">Uncharacterized protein</fullName>
    </submittedName>
</protein>
<evidence type="ECO:0000313" key="1">
    <source>
        <dbReference type="EMBL" id="MBL7633118.1"/>
    </source>
</evidence>
<dbReference type="RefSeq" id="WP_203007861.1">
    <property type="nucleotide sequence ID" value="NZ_JADWYU010000038.1"/>
</dbReference>